<dbReference type="Proteomes" id="UP000594263">
    <property type="component" value="Unplaced"/>
</dbReference>
<organism evidence="2 3">
    <name type="scientific">Kalanchoe fedtschenkoi</name>
    <name type="common">Lavender scallops</name>
    <name type="synonym">South American air plant</name>
    <dbReference type="NCBI Taxonomy" id="63787"/>
    <lineage>
        <taxon>Eukaryota</taxon>
        <taxon>Viridiplantae</taxon>
        <taxon>Streptophyta</taxon>
        <taxon>Embryophyta</taxon>
        <taxon>Tracheophyta</taxon>
        <taxon>Spermatophyta</taxon>
        <taxon>Magnoliopsida</taxon>
        <taxon>eudicotyledons</taxon>
        <taxon>Gunneridae</taxon>
        <taxon>Pentapetalae</taxon>
        <taxon>Saxifragales</taxon>
        <taxon>Crassulaceae</taxon>
        <taxon>Kalanchoe</taxon>
    </lineage>
</organism>
<evidence type="ECO:0000256" key="1">
    <source>
        <dbReference type="SAM" id="MobiDB-lite"/>
    </source>
</evidence>
<feature type="region of interest" description="Disordered" evidence="1">
    <location>
        <begin position="1"/>
        <end position="28"/>
    </location>
</feature>
<keyword evidence="3" id="KW-1185">Reference proteome</keyword>
<proteinExistence type="predicted"/>
<name>A0A7N0V6R0_KALFE</name>
<evidence type="ECO:0000313" key="2">
    <source>
        <dbReference type="EnsemblPlants" id="Kaladp0203s0003.1.v1.1.CDS.1"/>
    </source>
</evidence>
<dbReference type="AlphaFoldDB" id="A0A7N0V6R0"/>
<sequence>MLLFHHAQSPHLRANTQNNNNNNNNSNVIQLNTSFQHSIKQPNSTHRPIIIYQTINHPSPKHNISLTHSIEHLIGNTIRQTHHTQHILVNPCCTYKSDSNPSL</sequence>
<feature type="compositionally biased region" description="Low complexity" evidence="1">
    <location>
        <begin position="18"/>
        <end position="27"/>
    </location>
</feature>
<evidence type="ECO:0000313" key="3">
    <source>
        <dbReference type="Proteomes" id="UP000594263"/>
    </source>
</evidence>
<dbReference type="EnsemblPlants" id="Kaladp0203s0003.1.v1.1">
    <property type="protein sequence ID" value="Kaladp0203s0003.1.v1.1.CDS.1"/>
    <property type="gene ID" value="Kaladp0203s0003.v1.1"/>
</dbReference>
<protein>
    <submittedName>
        <fullName evidence="2">Uncharacterized protein</fullName>
    </submittedName>
</protein>
<dbReference type="Gramene" id="Kaladp0203s0003.1.v1.1">
    <property type="protein sequence ID" value="Kaladp0203s0003.1.v1.1.CDS.1"/>
    <property type="gene ID" value="Kaladp0203s0003.v1.1"/>
</dbReference>
<accession>A0A7N0V6R0</accession>
<reference evidence="2" key="1">
    <citation type="submission" date="2021-01" db="UniProtKB">
        <authorList>
            <consortium name="EnsemblPlants"/>
        </authorList>
    </citation>
    <scope>IDENTIFICATION</scope>
</reference>